<gene>
    <name evidence="2" type="ORF">VP01_3911g7</name>
</gene>
<protein>
    <recommendedName>
        <fullName evidence="1">Retrovirus-related Pol polyprotein from transposon TNT 1-94-like beta-barrel domain-containing protein</fullName>
    </recommendedName>
</protein>
<evidence type="ECO:0000313" key="2">
    <source>
        <dbReference type="EMBL" id="KNZ51541.1"/>
    </source>
</evidence>
<sequence>MRNFKSNQNQVASGNQKISCCVEGSHNPKQDSNHSSKACWHLHPEKAPYWWRENQDKWKSNKDKNQVNYYMSLIALWINKGDTKLRIILDSGASAQIFNNKRYFSRLELNNLYVIKTGKESATLPIRGTGDVILQWKNHKIKLQDCLYVPDIVINLPLHRSSKVATRDP</sequence>
<dbReference type="InterPro" id="IPR054722">
    <property type="entry name" value="PolX-like_BBD"/>
</dbReference>
<keyword evidence="3" id="KW-1185">Reference proteome</keyword>
<reference evidence="2 3" key="1">
    <citation type="submission" date="2015-08" db="EMBL/GenBank/DDBJ databases">
        <title>Next Generation Sequencing and Analysis of the Genome of Puccinia sorghi L Schw, the Causal Agent of Maize Common Rust.</title>
        <authorList>
            <person name="Rochi L."/>
            <person name="Burguener G."/>
            <person name="Darino M."/>
            <person name="Turjanski A."/>
            <person name="Kreff E."/>
            <person name="Dieguez M.J."/>
            <person name="Sacco F."/>
        </authorList>
    </citation>
    <scope>NUCLEOTIDE SEQUENCE [LARGE SCALE GENOMIC DNA]</scope>
    <source>
        <strain evidence="2 3">RO10H11247</strain>
    </source>
</reference>
<dbReference type="VEuPathDB" id="FungiDB:VP01_3911g7"/>
<name>A0A0L6USM1_9BASI</name>
<dbReference type="EMBL" id="LAVV01008959">
    <property type="protein sequence ID" value="KNZ51541.1"/>
    <property type="molecule type" value="Genomic_DNA"/>
</dbReference>
<dbReference type="Pfam" id="PF22936">
    <property type="entry name" value="Pol_BBD"/>
    <property type="match status" value="1"/>
</dbReference>
<dbReference type="OrthoDB" id="2512596at2759"/>
<feature type="domain" description="Retrovirus-related Pol polyprotein from transposon TNT 1-94-like beta-barrel" evidence="1">
    <location>
        <begin position="88"/>
        <end position="156"/>
    </location>
</feature>
<dbReference type="Proteomes" id="UP000037035">
    <property type="component" value="Unassembled WGS sequence"/>
</dbReference>
<evidence type="ECO:0000259" key="1">
    <source>
        <dbReference type="Pfam" id="PF22936"/>
    </source>
</evidence>
<comment type="caution">
    <text evidence="2">The sequence shown here is derived from an EMBL/GenBank/DDBJ whole genome shotgun (WGS) entry which is preliminary data.</text>
</comment>
<evidence type="ECO:0000313" key="3">
    <source>
        <dbReference type="Proteomes" id="UP000037035"/>
    </source>
</evidence>
<dbReference type="AlphaFoldDB" id="A0A0L6USM1"/>
<accession>A0A0L6USM1</accession>
<proteinExistence type="predicted"/>
<organism evidence="2 3">
    <name type="scientific">Puccinia sorghi</name>
    <dbReference type="NCBI Taxonomy" id="27349"/>
    <lineage>
        <taxon>Eukaryota</taxon>
        <taxon>Fungi</taxon>
        <taxon>Dikarya</taxon>
        <taxon>Basidiomycota</taxon>
        <taxon>Pucciniomycotina</taxon>
        <taxon>Pucciniomycetes</taxon>
        <taxon>Pucciniales</taxon>
        <taxon>Pucciniaceae</taxon>
        <taxon>Puccinia</taxon>
    </lineage>
</organism>